<keyword evidence="3" id="KW-1185">Reference proteome</keyword>
<sequence length="125" mass="14500">MDHNSKSGNERKERPFFQELQKTYGYVGGSVASFKESSVETEDDSSSQTDGLHTPNSSSKRMKKNRKDAVIEMLNEMREDMKEENKQLMEVLAKQHEDRMANEKKKLDLFENFINVFSKSNDVTK</sequence>
<protein>
    <submittedName>
        <fullName evidence="2">Uncharacterized protein</fullName>
    </submittedName>
</protein>
<evidence type="ECO:0000313" key="2">
    <source>
        <dbReference type="EMBL" id="KAH3782990.1"/>
    </source>
</evidence>
<feature type="region of interest" description="Disordered" evidence="1">
    <location>
        <begin position="35"/>
        <end position="67"/>
    </location>
</feature>
<evidence type="ECO:0000313" key="3">
    <source>
        <dbReference type="Proteomes" id="UP000828390"/>
    </source>
</evidence>
<reference evidence="2" key="1">
    <citation type="journal article" date="2019" name="bioRxiv">
        <title>The Genome of the Zebra Mussel, Dreissena polymorpha: A Resource for Invasive Species Research.</title>
        <authorList>
            <person name="McCartney M.A."/>
            <person name="Auch B."/>
            <person name="Kono T."/>
            <person name="Mallez S."/>
            <person name="Zhang Y."/>
            <person name="Obille A."/>
            <person name="Becker A."/>
            <person name="Abrahante J.E."/>
            <person name="Garbe J."/>
            <person name="Badalamenti J.P."/>
            <person name="Herman A."/>
            <person name="Mangelson H."/>
            <person name="Liachko I."/>
            <person name="Sullivan S."/>
            <person name="Sone E.D."/>
            <person name="Koren S."/>
            <person name="Silverstein K.A.T."/>
            <person name="Beckman K.B."/>
            <person name="Gohl D.M."/>
        </authorList>
    </citation>
    <scope>NUCLEOTIDE SEQUENCE</scope>
    <source>
        <strain evidence="2">Duluth1</strain>
        <tissue evidence="2">Whole animal</tissue>
    </source>
</reference>
<proteinExistence type="predicted"/>
<dbReference type="EMBL" id="JAIWYP010000008">
    <property type="protein sequence ID" value="KAH3782990.1"/>
    <property type="molecule type" value="Genomic_DNA"/>
</dbReference>
<organism evidence="2 3">
    <name type="scientific">Dreissena polymorpha</name>
    <name type="common">Zebra mussel</name>
    <name type="synonym">Mytilus polymorpha</name>
    <dbReference type="NCBI Taxonomy" id="45954"/>
    <lineage>
        <taxon>Eukaryota</taxon>
        <taxon>Metazoa</taxon>
        <taxon>Spiralia</taxon>
        <taxon>Lophotrochozoa</taxon>
        <taxon>Mollusca</taxon>
        <taxon>Bivalvia</taxon>
        <taxon>Autobranchia</taxon>
        <taxon>Heteroconchia</taxon>
        <taxon>Euheterodonta</taxon>
        <taxon>Imparidentia</taxon>
        <taxon>Neoheterodontei</taxon>
        <taxon>Myida</taxon>
        <taxon>Dreissenoidea</taxon>
        <taxon>Dreissenidae</taxon>
        <taxon>Dreissena</taxon>
    </lineage>
</organism>
<evidence type="ECO:0000256" key="1">
    <source>
        <dbReference type="SAM" id="MobiDB-lite"/>
    </source>
</evidence>
<accession>A0A9D4IQL2</accession>
<name>A0A9D4IQL2_DREPO</name>
<dbReference type="AlphaFoldDB" id="A0A9D4IQL2"/>
<gene>
    <name evidence="2" type="ORF">DPMN_160916</name>
</gene>
<reference evidence="2" key="2">
    <citation type="submission" date="2020-11" db="EMBL/GenBank/DDBJ databases">
        <authorList>
            <person name="McCartney M.A."/>
            <person name="Auch B."/>
            <person name="Kono T."/>
            <person name="Mallez S."/>
            <person name="Becker A."/>
            <person name="Gohl D.M."/>
            <person name="Silverstein K.A.T."/>
            <person name="Koren S."/>
            <person name="Bechman K.B."/>
            <person name="Herman A."/>
            <person name="Abrahante J.E."/>
            <person name="Garbe J."/>
        </authorList>
    </citation>
    <scope>NUCLEOTIDE SEQUENCE</scope>
    <source>
        <strain evidence="2">Duluth1</strain>
        <tissue evidence="2">Whole animal</tissue>
    </source>
</reference>
<comment type="caution">
    <text evidence="2">The sequence shown here is derived from an EMBL/GenBank/DDBJ whole genome shotgun (WGS) entry which is preliminary data.</text>
</comment>
<dbReference type="Proteomes" id="UP000828390">
    <property type="component" value="Unassembled WGS sequence"/>
</dbReference>